<evidence type="ECO:0000313" key="2">
    <source>
        <dbReference type="Proteomes" id="UP000294847"/>
    </source>
</evidence>
<evidence type="ECO:0000313" key="1">
    <source>
        <dbReference type="EMBL" id="QBZ66557.1"/>
    </source>
</evidence>
<sequence length="145" mass="16240">MDCKLGVNLWAANNESTFLKRLQLWKSRNIKSGIPNFSSSVACDAKKPWTRSLLLAKKVYANFTPGTIGDDHYSRLKDPNIDLFQLLISLYTAHAAADIKQVRVIQARTLTSGPEFTGEAVSLKGISKYHLLVQQQLAKLPYIFT</sequence>
<dbReference type="AlphaFoldDB" id="A0A4P7NVD1"/>
<dbReference type="EMBL" id="CP034210">
    <property type="protein sequence ID" value="QBZ66557.1"/>
    <property type="molecule type" value="Genomic_DNA"/>
</dbReference>
<accession>A0A4P7NVD1</accession>
<dbReference type="Proteomes" id="UP000294847">
    <property type="component" value="Chromosome 7"/>
</dbReference>
<organism evidence="1 2">
    <name type="scientific">Pyricularia oryzae</name>
    <name type="common">Rice blast fungus</name>
    <name type="synonym">Magnaporthe oryzae</name>
    <dbReference type="NCBI Taxonomy" id="318829"/>
    <lineage>
        <taxon>Eukaryota</taxon>
        <taxon>Fungi</taxon>
        <taxon>Dikarya</taxon>
        <taxon>Ascomycota</taxon>
        <taxon>Pezizomycotina</taxon>
        <taxon>Sordariomycetes</taxon>
        <taxon>Sordariomycetidae</taxon>
        <taxon>Magnaporthales</taxon>
        <taxon>Pyriculariaceae</taxon>
        <taxon>Pyricularia</taxon>
    </lineage>
</organism>
<reference evidence="1 2" key="1">
    <citation type="journal article" date="2019" name="Mol. Biol. Evol.">
        <title>Blast fungal genomes show frequent chromosomal changes, gene gains and losses, and effector gene turnover.</title>
        <authorList>
            <person name="Gomez Luciano L.B."/>
            <person name="Jason Tsai I."/>
            <person name="Chuma I."/>
            <person name="Tosa Y."/>
            <person name="Chen Y.H."/>
            <person name="Li J.Y."/>
            <person name="Li M.Y."/>
            <person name="Jade Lu M.Y."/>
            <person name="Nakayashiki H."/>
            <person name="Li W.H."/>
        </authorList>
    </citation>
    <scope>NUCLEOTIDE SEQUENCE [LARGE SCALE GENOMIC DNA]</scope>
    <source>
        <strain evidence="1">MZ5-1-6</strain>
    </source>
</reference>
<gene>
    <name evidence="1" type="ORF">PoMZ_13539</name>
</gene>
<name>A0A4P7NVD1_PYROR</name>
<protein>
    <submittedName>
        <fullName evidence="1">Uncharacterized protein</fullName>
    </submittedName>
</protein>
<proteinExistence type="predicted"/>